<dbReference type="OrthoDB" id="2087881at2"/>
<keyword evidence="4" id="KW-1185">Reference proteome</keyword>
<dbReference type="EMBL" id="CP023671">
    <property type="protein sequence ID" value="AYE33793.1"/>
    <property type="molecule type" value="Genomic_DNA"/>
</dbReference>
<dbReference type="GeneID" id="303559954"/>
<dbReference type="Proteomes" id="UP001055437">
    <property type="component" value="Chromosome"/>
</dbReference>
<dbReference type="EMBL" id="CP099799">
    <property type="protein sequence ID" value="USS00357.1"/>
    <property type="molecule type" value="Genomic_DNA"/>
</dbReference>
<reference evidence="1 3" key="1">
    <citation type="submission" date="2017-09" db="EMBL/GenBank/DDBJ databases">
        <authorList>
            <person name="Thomas P."/>
            <person name="Seyboldt C."/>
        </authorList>
    </citation>
    <scope>NUCLEOTIDE SEQUENCE [LARGE SCALE GENOMIC DNA]</scope>
    <source>
        <strain evidence="1 3">DSM 7534</strain>
    </source>
</reference>
<dbReference type="AlphaFoldDB" id="A0A9N7JJJ5"/>
<proteinExistence type="predicted"/>
<organism evidence="1 3">
    <name type="scientific">Clostridium septicum</name>
    <dbReference type="NCBI Taxonomy" id="1504"/>
    <lineage>
        <taxon>Bacteria</taxon>
        <taxon>Bacillati</taxon>
        <taxon>Bacillota</taxon>
        <taxon>Clostridia</taxon>
        <taxon>Eubacteriales</taxon>
        <taxon>Clostridiaceae</taxon>
        <taxon>Clostridium</taxon>
    </lineage>
</organism>
<dbReference type="KEGG" id="csep:CP523_04550"/>
<protein>
    <submittedName>
        <fullName evidence="1">Uncharacterized protein</fullName>
    </submittedName>
</protein>
<reference evidence="2" key="2">
    <citation type="submission" date="2022-06" db="EMBL/GenBank/DDBJ databases">
        <authorList>
            <person name="Holder M.E."/>
            <person name="Ajami N.J."/>
            <person name="Petrosino J.F."/>
        </authorList>
    </citation>
    <scope>NUCLEOTIDE SEQUENCE</scope>
    <source>
        <strain evidence="2">RMA 8861</strain>
    </source>
</reference>
<accession>A0A9N7JJJ5</accession>
<evidence type="ECO:0000313" key="2">
    <source>
        <dbReference type="EMBL" id="USS00357.1"/>
    </source>
</evidence>
<evidence type="ECO:0000313" key="4">
    <source>
        <dbReference type="Proteomes" id="UP001055437"/>
    </source>
</evidence>
<evidence type="ECO:0000313" key="1">
    <source>
        <dbReference type="EMBL" id="AYE33793.1"/>
    </source>
</evidence>
<dbReference type="Proteomes" id="UP000280586">
    <property type="component" value="Chromosome"/>
</dbReference>
<name>A0A9N7JJJ5_CLOSE</name>
<sequence length="111" mass="13499">MKISIEEKKLTALLKIFYSDYFDEYLNHMIDGDEEQSVVTLFKGMEFFLELVKELGIKFNYSDIKDYIVQEYENGEEIYNNLKKQYNLEFDEYMEKEKDFEDIFGCKLQDF</sequence>
<evidence type="ECO:0000313" key="3">
    <source>
        <dbReference type="Proteomes" id="UP000280586"/>
    </source>
</evidence>
<gene>
    <name evidence="1" type="ORF">CP523_04550</name>
    <name evidence="2" type="ORF">NH397_12800</name>
</gene>
<dbReference type="RefSeq" id="WP_066675844.1">
    <property type="nucleotide sequence ID" value="NZ_CABMIZ010000011.1"/>
</dbReference>